<reference evidence="1" key="1">
    <citation type="journal article" date="2021" name="Proc. Natl. Acad. Sci. U.S.A.">
        <title>A Catalog of Tens of Thousands of Viruses from Human Metagenomes Reveals Hidden Associations with Chronic Diseases.</title>
        <authorList>
            <person name="Tisza M.J."/>
            <person name="Buck C.B."/>
        </authorList>
    </citation>
    <scope>NUCLEOTIDE SEQUENCE</scope>
    <source>
        <strain evidence="1">Ct2nF21</strain>
    </source>
</reference>
<dbReference type="EMBL" id="BK015162">
    <property type="protein sequence ID" value="DAD93576.1"/>
    <property type="molecule type" value="Genomic_DNA"/>
</dbReference>
<name>A0A8S5NH94_9CAUD</name>
<proteinExistence type="predicted"/>
<protein>
    <submittedName>
        <fullName evidence="1">Prokaryotic membrane lipoprotein lipid attachment site</fullName>
    </submittedName>
</protein>
<accession>A0A8S5NH94</accession>
<keyword evidence="1" id="KW-0449">Lipoprotein</keyword>
<evidence type="ECO:0000313" key="1">
    <source>
        <dbReference type="EMBL" id="DAD93576.1"/>
    </source>
</evidence>
<sequence>MTTFKKIIIVLIALFVLTGCVKNSDNMQEIKAVGGGIGHFVYTYTDKEAGVTYICTSDGGITPRINYLGGVFQGE</sequence>
<organism evidence="1">
    <name type="scientific">Podoviridae sp. ct2nF21</name>
    <dbReference type="NCBI Taxonomy" id="2826537"/>
    <lineage>
        <taxon>Viruses</taxon>
        <taxon>Duplodnaviria</taxon>
        <taxon>Heunggongvirae</taxon>
        <taxon>Uroviricota</taxon>
        <taxon>Caudoviricetes</taxon>
    </lineage>
</organism>
<dbReference type="PROSITE" id="PS51257">
    <property type="entry name" value="PROKAR_LIPOPROTEIN"/>
    <property type="match status" value="1"/>
</dbReference>